<dbReference type="RefSeq" id="WP_034423191.1">
    <property type="nucleotide sequence ID" value="NZ_CP045798.1"/>
</dbReference>
<keyword evidence="5 6" id="KW-0119">Carbohydrate metabolism</keyword>
<dbReference type="InterPro" id="IPR023750">
    <property type="entry name" value="RbsD-like_sf"/>
</dbReference>
<dbReference type="GO" id="GO:0062193">
    <property type="term" value="F:D-ribose pyranase activity"/>
    <property type="evidence" value="ECO:0007669"/>
    <property type="project" value="UniProtKB-EC"/>
</dbReference>
<dbReference type="EC" id="5.4.99.62" evidence="2 6"/>
<comment type="similarity">
    <text evidence="6">Belongs to the RbsD / FucU family. RbsD subfamily.</text>
</comment>
<dbReference type="PANTHER" id="PTHR37831">
    <property type="entry name" value="D-RIBOSE PYRANASE"/>
    <property type="match status" value="1"/>
</dbReference>
<dbReference type="GO" id="GO:0019303">
    <property type="term" value="P:D-ribose catabolic process"/>
    <property type="evidence" value="ECO:0007669"/>
    <property type="project" value="UniProtKB-UniRule"/>
</dbReference>
<accession>A0A7G6E5E9</accession>
<feature type="binding site" evidence="6">
    <location>
        <position position="28"/>
    </location>
    <ligand>
        <name>substrate</name>
    </ligand>
</feature>
<evidence type="ECO:0000256" key="6">
    <source>
        <dbReference type="HAMAP-Rule" id="MF_01661"/>
    </source>
</evidence>
<evidence type="ECO:0000256" key="4">
    <source>
        <dbReference type="ARBA" id="ARBA00023235"/>
    </source>
</evidence>
<dbReference type="HAMAP" id="MF_01661">
    <property type="entry name" value="D_rib_pyranase"/>
    <property type="match status" value="1"/>
</dbReference>
<dbReference type="GO" id="GO:0048029">
    <property type="term" value="F:monosaccharide binding"/>
    <property type="evidence" value="ECO:0007669"/>
    <property type="project" value="InterPro"/>
</dbReference>
<sequence>MKRRGILNHRIMDTIARMGHGDLLVVADAGLPIPAEVERIDIALIRGVPDFLTVLDAVLDELVVEEVVLAQEMSAVSPELEDKVRQRISQPITRIAHEEFKQLTKKAIAVIRTGECTSYANIILKSGVNFREV</sequence>
<dbReference type="NCBIfam" id="NF008761">
    <property type="entry name" value="PRK11797.1"/>
    <property type="match status" value="1"/>
</dbReference>
<reference evidence="7 8" key="1">
    <citation type="journal article" date="2019" name="Front. Microbiol.">
        <title>Thermoanaerosceptrum fracticalcis gen. nov. sp. nov., a Novel Fumarate-Fermenting Microorganism From a Deep Fractured Carbonate Aquifer of the US Great Basin.</title>
        <authorList>
            <person name="Hamilton-Brehm S.D."/>
            <person name="Stewart L.E."/>
            <person name="Zavarin M."/>
            <person name="Caldwell M."/>
            <person name="Lawson P.A."/>
            <person name="Onstott T.C."/>
            <person name="Grzymski J."/>
            <person name="Neveux I."/>
            <person name="Lollar B.S."/>
            <person name="Russell C.E."/>
            <person name="Moser D.P."/>
        </authorList>
    </citation>
    <scope>NUCLEOTIDE SEQUENCE [LARGE SCALE GENOMIC DNA]</scope>
    <source>
        <strain evidence="7 8">DRI-13</strain>
    </source>
</reference>
<evidence type="ECO:0000256" key="2">
    <source>
        <dbReference type="ARBA" id="ARBA00012862"/>
    </source>
</evidence>
<gene>
    <name evidence="6 7" type="primary">rbsD</name>
    <name evidence="7" type="ORF">BR63_13995</name>
</gene>
<keyword evidence="8" id="KW-1185">Reference proteome</keyword>
<dbReference type="Pfam" id="PF05025">
    <property type="entry name" value="RbsD_FucU"/>
    <property type="match status" value="1"/>
</dbReference>
<dbReference type="InterPro" id="IPR007721">
    <property type="entry name" value="RbsD_FucU"/>
</dbReference>
<evidence type="ECO:0000256" key="5">
    <source>
        <dbReference type="ARBA" id="ARBA00023277"/>
    </source>
</evidence>
<keyword evidence="3 6" id="KW-0963">Cytoplasm</keyword>
<comment type="subunit">
    <text evidence="6">Homodecamer.</text>
</comment>
<dbReference type="UniPathway" id="UPA00916">
    <property type="reaction ID" value="UER00888"/>
</dbReference>
<evidence type="ECO:0000256" key="3">
    <source>
        <dbReference type="ARBA" id="ARBA00022490"/>
    </source>
</evidence>
<feature type="active site" description="Proton donor" evidence="6">
    <location>
        <position position="20"/>
    </location>
</feature>
<dbReference type="InterPro" id="IPR023064">
    <property type="entry name" value="D-ribose_pyranase"/>
</dbReference>
<dbReference type="GO" id="GO:0016872">
    <property type="term" value="F:intramolecular lyase activity"/>
    <property type="evidence" value="ECO:0007669"/>
    <property type="project" value="UniProtKB-UniRule"/>
</dbReference>
<dbReference type="PANTHER" id="PTHR37831:SF1">
    <property type="entry name" value="D-RIBOSE PYRANASE"/>
    <property type="match status" value="1"/>
</dbReference>
<organism evidence="7 8">
    <name type="scientific">Thermanaerosceptrum fracticalcis</name>
    <dbReference type="NCBI Taxonomy" id="1712410"/>
    <lineage>
        <taxon>Bacteria</taxon>
        <taxon>Bacillati</taxon>
        <taxon>Bacillota</taxon>
        <taxon>Clostridia</taxon>
        <taxon>Eubacteriales</taxon>
        <taxon>Peptococcaceae</taxon>
        <taxon>Thermanaerosceptrum</taxon>
    </lineage>
</organism>
<dbReference type="OrthoDB" id="9805009at2"/>
<dbReference type="KEGG" id="tfr:BR63_13995"/>
<dbReference type="Gene3D" id="3.40.1650.10">
    <property type="entry name" value="RbsD-like domain"/>
    <property type="match status" value="1"/>
</dbReference>
<dbReference type="SUPFAM" id="SSF102546">
    <property type="entry name" value="RbsD-like"/>
    <property type="match status" value="1"/>
</dbReference>
<comment type="catalytic activity">
    <reaction evidence="1 6">
        <text>beta-D-ribopyranose = beta-D-ribofuranose</text>
        <dbReference type="Rhea" id="RHEA:25432"/>
        <dbReference type="ChEBI" id="CHEBI:27476"/>
        <dbReference type="ChEBI" id="CHEBI:47002"/>
        <dbReference type="EC" id="5.4.99.62"/>
    </reaction>
</comment>
<dbReference type="Proteomes" id="UP000515847">
    <property type="component" value="Chromosome"/>
</dbReference>
<dbReference type="GO" id="GO:0005829">
    <property type="term" value="C:cytosol"/>
    <property type="evidence" value="ECO:0007669"/>
    <property type="project" value="TreeGrafter"/>
</dbReference>
<evidence type="ECO:0000313" key="7">
    <source>
        <dbReference type="EMBL" id="QNB47303.1"/>
    </source>
</evidence>
<comment type="function">
    <text evidence="6">Catalyzes the interconversion of beta-pyran and beta-furan forms of D-ribose.</text>
</comment>
<name>A0A7G6E5E9_THEFR</name>
<dbReference type="AlphaFoldDB" id="A0A7G6E5E9"/>
<keyword evidence="4 6" id="KW-0413">Isomerase</keyword>
<dbReference type="EMBL" id="CP045798">
    <property type="protein sequence ID" value="QNB47303.1"/>
    <property type="molecule type" value="Genomic_DNA"/>
</dbReference>
<comment type="pathway">
    <text evidence="6">Carbohydrate metabolism; D-ribose degradation; D-ribose 5-phosphate from beta-D-ribopyranose: step 1/2.</text>
</comment>
<evidence type="ECO:0000313" key="8">
    <source>
        <dbReference type="Proteomes" id="UP000515847"/>
    </source>
</evidence>
<feature type="binding site" evidence="6">
    <location>
        <position position="97"/>
    </location>
    <ligand>
        <name>substrate</name>
    </ligand>
</feature>
<feature type="binding site" evidence="6">
    <location>
        <begin position="119"/>
        <end position="121"/>
    </location>
    <ligand>
        <name>substrate</name>
    </ligand>
</feature>
<comment type="subcellular location">
    <subcellularLocation>
        <location evidence="6">Cytoplasm</location>
    </subcellularLocation>
</comment>
<evidence type="ECO:0000256" key="1">
    <source>
        <dbReference type="ARBA" id="ARBA00000223"/>
    </source>
</evidence>
<proteinExistence type="inferred from homology"/>
<protein>
    <recommendedName>
        <fullName evidence="2 6">D-ribose pyranase</fullName>
        <ecNumber evidence="2 6">5.4.99.62</ecNumber>
    </recommendedName>
</protein>